<gene>
    <name evidence="10" type="ORF">Raf01_00840</name>
</gene>
<dbReference type="RefSeq" id="WP_203915640.1">
    <property type="nucleotide sequence ID" value="NZ_BONZ01000001.1"/>
</dbReference>
<dbReference type="FunFam" id="1.10.10.10:FF:000018">
    <property type="entry name" value="DNA-binding response regulator ResD"/>
    <property type="match status" value="1"/>
</dbReference>
<dbReference type="GO" id="GO:0000976">
    <property type="term" value="F:transcription cis-regulatory region binding"/>
    <property type="evidence" value="ECO:0007669"/>
    <property type="project" value="TreeGrafter"/>
</dbReference>
<dbReference type="Gene3D" id="1.10.10.10">
    <property type="entry name" value="Winged helix-like DNA-binding domain superfamily/Winged helix DNA-binding domain"/>
    <property type="match status" value="1"/>
</dbReference>
<dbReference type="InterPro" id="IPR039420">
    <property type="entry name" value="WalR-like"/>
</dbReference>
<accession>A0A8J3QKS6</accession>
<name>A0A8J3QKS6_9ACTN</name>
<evidence type="ECO:0000256" key="5">
    <source>
        <dbReference type="ARBA" id="ARBA00023163"/>
    </source>
</evidence>
<dbReference type="EMBL" id="BONZ01000001">
    <property type="protein sequence ID" value="GIH11912.1"/>
    <property type="molecule type" value="Genomic_DNA"/>
</dbReference>
<dbReference type="SMART" id="SM00448">
    <property type="entry name" value="REC"/>
    <property type="match status" value="1"/>
</dbReference>
<dbReference type="GO" id="GO:0000156">
    <property type="term" value="F:phosphorelay response regulator activity"/>
    <property type="evidence" value="ECO:0007669"/>
    <property type="project" value="TreeGrafter"/>
</dbReference>
<dbReference type="Pfam" id="PF00072">
    <property type="entry name" value="Response_reg"/>
    <property type="match status" value="1"/>
</dbReference>
<evidence type="ECO:0000256" key="1">
    <source>
        <dbReference type="ARBA" id="ARBA00022553"/>
    </source>
</evidence>
<sequence length="229" mass="25089">MAKVLIVEDDPAIRTGVVRALSERGHAVATAANALTGLQLAVAERPEIVLLDLGLPDLDGREVLRMLRAVSPVPVIVVTAAGAEAEMVRALDAGADDYIVKPFGAQQLDARIRAVLRRVGTDERDATVTVGGLWLDARARRATLNGRDLDLTPREFDMLHYLALRHDQVVAKGELLTHVWQIPYASADKTVDVHLSWLRRKLGETALEPRYLHTVRRVGIRLSAPADQP</sequence>
<keyword evidence="2" id="KW-0902">Two-component regulatory system</keyword>
<dbReference type="SMART" id="SM00862">
    <property type="entry name" value="Trans_reg_C"/>
    <property type="match status" value="1"/>
</dbReference>
<evidence type="ECO:0000256" key="4">
    <source>
        <dbReference type="ARBA" id="ARBA00023125"/>
    </source>
</evidence>
<dbReference type="InterPro" id="IPR001867">
    <property type="entry name" value="OmpR/PhoB-type_DNA-bd"/>
</dbReference>
<dbReference type="GO" id="GO:0032993">
    <property type="term" value="C:protein-DNA complex"/>
    <property type="evidence" value="ECO:0007669"/>
    <property type="project" value="TreeGrafter"/>
</dbReference>
<dbReference type="InterPro" id="IPR036388">
    <property type="entry name" value="WH-like_DNA-bd_sf"/>
</dbReference>
<dbReference type="CDD" id="cd00383">
    <property type="entry name" value="trans_reg_C"/>
    <property type="match status" value="1"/>
</dbReference>
<dbReference type="InterPro" id="IPR001789">
    <property type="entry name" value="Sig_transdc_resp-reg_receiver"/>
</dbReference>
<dbReference type="PANTHER" id="PTHR48111:SF4">
    <property type="entry name" value="DNA-BINDING DUAL TRANSCRIPTIONAL REGULATOR OMPR"/>
    <property type="match status" value="1"/>
</dbReference>
<evidence type="ECO:0000256" key="6">
    <source>
        <dbReference type="PROSITE-ProRule" id="PRU00169"/>
    </source>
</evidence>
<evidence type="ECO:0000313" key="10">
    <source>
        <dbReference type="EMBL" id="GIH11912.1"/>
    </source>
</evidence>
<feature type="modified residue" description="4-aspartylphosphate" evidence="6">
    <location>
        <position position="52"/>
    </location>
</feature>
<dbReference type="PROSITE" id="PS50110">
    <property type="entry name" value="RESPONSE_REGULATORY"/>
    <property type="match status" value="1"/>
</dbReference>
<keyword evidence="5" id="KW-0804">Transcription</keyword>
<protein>
    <submittedName>
        <fullName evidence="10">DNA-binding response regulator</fullName>
    </submittedName>
</protein>
<dbReference type="AlphaFoldDB" id="A0A8J3QKS6"/>
<organism evidence="10 11">
    <name type="scientific">Rugosimonospora africana</name>
    <dbReference type="NCBI Taxonomy" id="556532"/>
    <lineage>
        <taxon>Bacteria</taxon>
        <taxon>Bacillati</taxon>
        <taxon>Actinomycetota</taxon>
        <taxon>Actinomycetes</taxon>
        <taxon>Micromonosporales</taxon>
        <taxon>Micromonosporaceae</taxon>
        <taxon>Rugosimonospora</taxon>
    </lineage>
</organism>
<evidence type="ECO:0000259" key="8">
    <source>
        <dbReference type="PROSITE" id="PS50110"/>
    </source>
</evidence>
<keyword evidence="4 7" id="KW-0238">DNA-binding</keyword>
<keyword evidence="1 6" id="KW-0597">Phosphoprotein</keyword>
<dbReference type="PANTHER" id="PTHR48111">
    <property type="entry name" value="REGULATOR OF RPOS"/>
    <property type="match status" value="1"/>
</dbReference>
<dbReference type="Pfam" id="PF00486">
    <property type="entry name" value="Trans_reg_C"/>
    <property type="match status" value="1"/>
</dbReference>
<keyword evidence="3" id="KW-0805">Transcription regulation</keyword>
<evidence type="ECO:0000256" key="7">
    <source>
        <dbReference type="PROSITE-ProRule" id="PRU01091"/>
    </source>
</evidence>
<dbReference type="SUPFAM" id="SSF52172">
    <property type="entry name" value="CheY-like"/>
    <property type="match status" value="1"/>
</dbReference>
<dbReference type="GO" id="GO:0005829">
    <property type="term" value="C:cytosol"/>
    <property type="evidence" value="ECO:0007669"/>
    <property type="project" value="TreeGrafter"/>
</dbReference>
<proteinExistence type="predicted"/>
<dbReference type="PROSITE" id="PS51755">
    <property type="entry name" value="OMPR_PHOB"/>
    <property type="match status" value="1"/>
</dbReference>
<dbReference type="Proteomes" id="UP000642748">
    <property type="component" value="Unassembled WGS sequence"/>
</dbReference>
<evidence type="ECO:0000313" key="11">
    <source>
        <dbReference type="Proteomes" id="UP000642748"/>
    </source>
</evidence>
<reference evidence="10" key="1">
    <citation type="submission" date="2021-01" db="EMBL/GenBank/DDBJ databases">
        <title>Whole genome shotgun sequence of Rugosimonospora africana NBRC 104875.</title>
        <authorList>
            <person name="Komaki H."/>
            <person name="Tamura T."/>
        </authorList>
    </citation>
    <scope>NUCLEOTIDE SEQUENCE</scope>
    <source>
        <strain evidence="10">NBRC 104875</strain>
    </source>
</reference>
<dbReference type="InterPro" id="IPR011006">
    <property type="entry name" value="CheY-like_superfamily"/>
</dbReference>
<feature type="DNA-binding region" description="OmpR/PhoB-type" evidence="7">
    <location>
        <begin position="125"/>
        <end position="224"/>
    </location>
</feature>
<feature type="domain" description="Response regulatory" evidence="8">
    <location>
        <begin position="3"/>
        <end position="116"/>
    </location>
</feature>
<feature type="domain" description="OmpR/PhoB-type" evidence="9">
    <location>
        <begin position="125"/>
        <end position="224"/>
    </location>
</feature>
<comment type="caution">
    <text evidence="10">The sequence shown here is derived from an EMBL/GenBank/DDBJ whole genome shotgun (WGS) entry which is preliminary data.</text>
</comment>
<dbReference type="Gene3D" id="6.10.250.690">
    <property type="match status" value="1"/>
</dbReference>
<evidence type="ECO:0000256" key="2">
    <source>
        <dbReference type="ARBA" id="ARBA00023012"/>
    </source>
</evidence>
<evidence type="ECO:0000256" key="3">
    <source>
        <dbReference type="ARBA" id="ARBA00023015"/>
    </source>
</evidence>
<dbReference type="Gene3D" id="3.40.50.2300">
    <property type="match status" value="1"/>
</dbReference>
<keyword evidence="11" id="KW-1185">Reference proteome</keyword>
<dbReference type="GO" id="GO:0006355">
    <property type="term" value="P:regulation of DNA-templated transcription"/>
    <property type="evidence" value="ECO:0007669"/>
    <property type="project" value="InterPro"/>
</dbReference>
<evidence type="ECO:0000259" key="9">
    <source>
        <dbReference type="PROSITE" id="PS51755"/>
    </source>
</evidence>